<dbReference type="EMBL" id="DRLF01000022">
    <property type="protein sequence ID" value="HEC05323.1"/>
    <property type="molecule type" value="Genomic_DNA"/>
</dbReference>
<sequence length="141" mass="15877">MFGTTGLFDELQRIQQEMEAVFGSTPWANGIRSSAGSFPPVNVGSTAEEVDVYFFAPGVDPSSLDISIQNNVLNVAGERRIIREEGASYYRKERFDGEFRRTFSLPDDIDPERVDASYRDGVLHVRLQRKESSKPKQIKVS</sequence>
<dbReference type="AlphaFoldDB" id="A0A831RVU5"/>
<dbReference type="PROSITE" id="PS51203">
    <property type="entry name" value="CS"/>
    <property type="match status" value="1"/>
</dbReference>
<proteinExistence type="inferred from homology"/>
<evidence type="ECO:0000256" key="2">
    <source>
        <dbReference type="RuleBase" id="RU003616"/>
    </source>
</evidence>
<feature type="domain" description="SHSP" evidence="3">
    <location>
        <begin position="32"/>
        <end position="141"/>
    </location>
</feature>
<dbReference type="CDD" id="cd06464">
    <property type="entry name" value="ACD_sHsps-like"/>
    <property type="match status" value="1"/>
</dbReference>
<dbReference type="PROSITE" id="PS01031">
    <property type="entry name" value="SHSP"/>
    <property type="match status" value="1"/>
</dbReference>
<comment type="similarity">
    <text evidence="1 2">Belongs to the small heat shock protein (HSP20) family.</text>
</comment>
<dbReference type="InterPro" id="IPR002068">
    <property type="entry name" value="A-crystallin/Hsp20_dom"/>
</dbReference>
<dbReference type="Pfam" id="PF00011">
    <property type="entry name" value="HSP20"/>
    <property type="match status" value="1"/>
</dbReference>
<organism evidence="5">
    <name type="scientific">Thiolapillus brandeum</name>
    <dbReference type="NCBI Taxonomy" id="1076588"/>
    <lineage>
        <taxon>Bacteria</taxon>
        <taxon>Pseudomonadati</taxon>
        <taxon>Pseudomonadota</taxon>
        <taxon>Gammaproteobacteria</taxon>
        <taxon>Chromatiales</taxon>
        <taxon>Sedimenticolaceae</taxon>
        <taxon>Thiolapillus</taxon>
    </lineage>
</organism>
<reference evidence="5" key="1">
    <citation type="journal article" date="2020" name="mSystems">
        <title>Genome- and Community-Level Interaction Insights into Carbon Utilization and Element Cycling Functions of Hydrothermarchaeota in Hydrothermal Sediment.</title>
        <authorList>
            <person name="Zhou Z."/>
            <person name="Liu Y."/>
            <person name="Xu W."/>
            <person name="Pan J."/>
            <person name="Luo Z.H."/>
            <person name="Li M."/>
        </authorList>
    </citation>
    <scope>NUCLEOTIDE SEQUENCE [LARGE SCALE GENOMIC DNA]</scope>
    <source>
        <strain evidence="5">HyVt-458</strain>
    </source>
</reference>
<dbReference type="Proteomes" id="UP000886339">
    <property type="component" value="Unassembled WGS sequence"/>
</dbReference>
<dbReference type="InterPro" id="IPR007052">
    <property type="entry name" value="CS_dom"/>
</dbReference>
<accession>A0A831RVU5</accession>
<dbReference type="PANTHER" id="PTHR11527">
    <property type="entry name" value="HEAT-SHOCK PROTEIN 20 FAMILY MEMBER"/>
    <property type="match status" value="1"/>
</dbReference>
<evidence type="ECO:0000259" key="3">
    <source>
        <dbReference type="PROSITE" id="PS01031"/>
    </source>
</evidence>
<evidence type="ECO:0000259" key="4">
    <source>
        <dbReference type="PROSITE" id="PS51203"/>
    </source>
</evidence>
<feature type="domain" description="CS" evidence="4">
    <location>
        <begin position="36"/>
        <end position="141"/>
    </location>
</feature>
<comment type="caution">
    <text evidence="5">The sequence shown here is derived from an EMBL/GenBank/DDBJ whole genome shotgun (WGS) entry which is preliminary data.</text>
</comment>
<dbReference type="InterPro" id="IPR031107">
    <property type="entry name" value="Small_HSP"/>
</dbReference>
<gene>
    <name evidence="5" type="ORF">ENJ12_00595</name>
</gene>
<evidence type="ECO:0000313" key="5">
    <source>
        <dbReference type="EMBL" id="HEC05323.1"/>
    </source>
</evidence>
<protein>
    <submittedName>
        <fullName evidence="5">Hsp20/alpha crystallin family protein</fullName>
    </submittedName>
</protein>
<dbReference type="Gene3D" id="2.60.40.790">
    <property type="match status" value="1"/>
</dbReference>
<evidence type="ECO:0000256" key="1">
    <source>
        <dbReference type="PROSITE-ProRule" id="PRU00285"/>
    </source>
</evidence>
<name>A0A831RVU5_9GAMM</name>
<dbReference type="SUPFAM" id="SSF49764">
    <property type="entry name" value="HSP20-like chaperones"/>
    <property type="match status" value="1"/>
</dbReference>
<dbReference type="InterPro" id="IPR008978">
    <property type="entry name" value="HSP20-like_chaperone"/>
</dbReference>